<name>A0A7X3FG03_9BACL</name>
<gene>
    <name evidence="1" type="ORF">EDM21_05480</name>
</gene>
<organism evidence="1 2">
    <name type="scientific">Paenibacillus lutrae</name>
    <dbReference type="NCBI Taxonomy" id="2078573"/>
    <lineage>
        <taxon>Bacteria</taxon>
        <taxon>Bacillati</taxon>
        <taxon>Bacillota</taxon>
        <taxon>Bacilli</taxon>
        <taxon>Bacillales</taxon>
        <taxon>Paenibacillaceae</taxon>
        <taxon>Paenibacillus</taxon>
    </lineage>
</organism>
<sequence length="217" mass="24402">MTGRSQQRKMRNRIVIGIIVAFVLLGLIASCAGDKTNVLDPSKNSSSSAESSVVPWDYKIEQSKVGDLIGGDMTLQPNNQMLPNDNNYATGDNVWVLSFMTAEMKTASDGKNDVTLSAWTPLKTFKTEKEAKTDMDQLKLQIETEVDLIGVYKTQYESKERDFAVVKLPSGHNIKQPISKERYAELKDKKRVKVVLEEVHDFSDYDLAMSKFRGWAN</sequence>
<proteinExistence type="predicted"/>
<dbReference type="OrthoDB" id="2657395at2"/>
<evidence type="ECO:0000313" key="2">
    <source>
        <dbReference type="Proteomes" id="UP000490800"/>
    </source>
</evidence>
<comment type="caution">
    <text evidence="1">The sequence shown here is derived from an EMBL/GenBank/DDBJ whole genome shotgun (WGS) entry which is preliminary data.</text>
</comment>
<dbReference type="AlphaFoldDB" id="A0A7X3FG03"/>
<dbReference type="Proteomes" id="UP000490800">
    <property type="component" value="Unassembled WGS sequence"/>
</dbReference>
<protein>
    <submittedName>
        <fullName evidence="1">Signal peptide protein</fullName>
    </submittedName>
</protein>
<evidence type="ECO:0000313" key="1">
    <source>
        <dbReference type="EMBL" id="MVO98977.1"/>
    </source>
</evidence>
<reference evidence="1 2" key="1">
    <citation type="journal article" date="2019" name="Microorganisms">
        <title>Paenibacillus lutrae sp. nov., A Chitinolytic Species Isolated from A River Otter in Castril Natural Park, Granada, Spain.</title>
        <authorList>
            <person name="Rodriguez M."/>
            <person name="Reina J.C."/>
            <person name="Bejar V."/>
            <person name="Llamas I."/>
        </authorList>
    </citation>
    <scope>NUCLEOTIDE SEQUENCE [LARGE SCALE GENOMIC DNA]</scope>
    <source>
        <strain evidence="1 2">N10</strain>
    </source>
</reference>
<dbReference type="EMBL" id="RHLK01000002">
    <property type="protein sequence ID" value="MVO98977.1"/>
    <property type="molecule type" value="Genomic_DNA"/>
</dbReference>
<accession>A0A7X3FG03</accession>
<dbReference type="PROSITE" id="PS51257">
    <property type="entry name" value="PROKAR_LIPOPROTEIN"/>
    <property type="match status" value="1"/>
</dbReference>
<keyword evidence="2" id="KW-1185">Reference proteome</keyword>